<reference evidence="3" key="1">
    <citation type="journal article" date="2018" name="Nat. Microbiol.">
        <title>Leveraging single-cell genomics to expand the fungal tree of life.</title>
        <authorList>
            <person name="Ahrendt S.R."/>
            <person name="Quandt C.A."/>
            <person name="Ciobanu D."/>
            <person name="Clum A."/>
            <person name="Salamov A."/>
            <person name="Andreopoulos B."/>
            <person name="Cheng J.F."/>
            <person name="Woyke T."/>
            <person name="Pelin A."/>
            <person name="Henrissat B."/>
            <person name="Reynolds N.K."/>
            <person name="Benny G.L."/>
            <person name="Smith M.E."/>
            <person name="James T.Y."/>
            <person name="Grigoriev I.V."/>
        </authorList>
    </citation>
    <scope>NUCLEOTIDE SEQUENCE [LARGE SCALE GENOMIC DNA]</scope>
    <source>
        <strain evidence="3">Benny S71-1</strain>
    </source>
</reference>
<dbReference type="Proteomes" id="UP000278143">
    <property type="component" value="Unassembled WGS sequence"/>
</dbReference>
<feature type="domain" description="Calcineurin-like phosphoesterase" evidence="1">
    <location>
        <begin position="18"/>
        <end position="177"/>
    </location>
</feature>
<feature type="non-terminal residue" evidence="2">
    <location>
        <position position="181"/>
    </location>
</feature>
<keyword evidence="3" id="KW-1185">Reference proteome</keyword>
<dbReference type="InterPro" id="IPR029052">
    <property type="entry name" value="Metallo-depent_PP-like"/>
</dbReference>
<dbReference type="AlphaFoldDB" id="A0A4P9Z6S6"/>
<gene>
    <name evidence="2" type="ORF">SYNPS1DRAFT_6589</name>
</gene>
<name>A0A4P9Z6S6_9FUNG</name>
<dbReference type="Pfam" id="PF00149">
    <property type="entry name" value="Metallophos"/>
    <property type="match status" value="1"/>
</dbReference>
<dbReference type="PANTHER" id="PTHR12905:SF0">
    <property type="entry name" value="CALCINEURIN-LIKE PHOSPHOESTERASE DOMAIN-CONTAINING PROTEIN"/>
    <property type="match status" value="1"/>
</dbReference>
<dbReference type="CDD" id="cd07379">
    <property type="entry name" value="MPP_239FB"/>
    <property type="match status" value="1"/>
</dbReference>
<protein>
    <submittedName>
        <fullName evidence="2">Metallo-dependent phosphatase-like protein</fullName>
    </submittedName>
</protein>
<evidence type="ECO:0000259" key="1">
    <source>
        <dbReference type="Pfam" id="PF00149"/>
    </source>
</evidence>
<sequence>RFVCMSDTHNSVDGEFPVPEGDVLIHAGDLTYTGTKRQVANTVTWLTNLPHPVKLIIAGNHDLTQAIRSIWAMAAGHGIHYLEDAAHRLDGAHGGWLVYGSPWQPEFGGWAFNKPRGAPLREVWDRIPEATDILITHGPPRGILDRVVTGESCGCDDLLVRVQTVRPIVHIFGHIHEGRGV</sequence>
<dbReference type="PANTHER" id="PTHR12905">
    <property type="entry name" value="METALLOPHOSPHOESTERASE"/>
    <property type="match status" value="1"/>
</dbReference>
<dbReference type="OrthoDB" id="630188at2759"/>
<evidence type="ECO:0000313" key="3">
    <source>
        <dbReference type="Proteomes" id="UP000278143"/>
    </source>
</evidence>
<organism evidence="2 3">
    <name type="scientific">Syncephalis pseudoplumigaleata</name>
    <dbReference type="NCBI Taxonomy" id="1712513"/>
    <lineage>
        <taxon>Eukaryota</taxon>
        <taxon>Fungi</taxon>
        <taxon>Fungi incertae sedis</taxon>
        <taxon>Zoopagomycota</taxon>
        <taxon>Zoopagomycotina</taxon>
        <taxon>Zoopagomycetes</taxon>
        <taxon>Zoopagales</taxon>
        <taxon>Piptocephalidaceae</taxon>
        <taxon>Syncephalis</taxon>
    </lineage>
</organism>
<dbReference type="GO" id="GO:0016787">
    <property type="term" value="F:hydrolase activity"/>
    <property type="evidence" value="ECO:0007669"/>
    <property type="project" value="InterPro"/>
</dbReference>
<dbReference type="EMBL" id="KZ989217">
    <property type="protein sequence ID" value="RKP27380.1"/>
    <property type="molecule type" value="Genomic_DNA"/>
</dbReference>
<accession>A0A4P9Z6S6</accession>
<evidence type="ECO:0000313" key="2">
    <source>
        <dbReference type="EMBL" id="RKP27380.1"/>
    </source>
</evidence>
<dbReference type="InterPro" id="IPR004843">
    <property type="entry name" value="Calcineurin-like_PHP"/>
</dbReference>
<dbReference type="InterPro" id="IPR051693">
    <property type="entry name" value="UPF0046_metallophosphoest"/>
</dbReference>
<proteinExistence type="predicted"/>
<dbReference type="SUPFAM" id="SSF56300">
    <property type="entry name" value="Metallo-dependent phosphatases"/>
    <property type="match status" value="1"/>
</dbReference>
<feature type="non-terminal residue" evidence="2">
    <location>
        <position position="1"/>
    </location>
</feature>
<dbReference type="Gene3D" id="3.60.21.10">
    <property type="match status" value="1"/>
</dbReference>